<evidence type="ECO:0000313" key="1">
    <source>
        <dbReference type="EMBL" id="KPV43082.1"/>
    </source>
</evidence>
<dbReference type="PANTHER" id="PTHR38433">
    <property type="match status" value="1"/>
</dbReference>
<reference evidence="1 2" key="1">
    <citation type="submission" date="2015-09" db="EMBL/GenBank/DDBJ databases">
        <title>Draft genome sequence of Alicyclobacillus ferrooxydans DSM 22381.</title>
        <authorList>
            <person name="Hemp J."/>
        </authorList>
    </citation>
    <scope>NUCLEOTIDE SEQUENCE [LARGE SCALE GENOMIC DNA]</scope>
    <source>
        <strain evidence="1 2">TC-34</strain>
    </source>
</reference>
<name>A0A0P9CC05_9BACL</name>
<dbReference type="RefSeq" id="WP_054969820.1">
    <property type="nucleotide sequence ID" value="NZ_LJCO01000058.1"/>
</dbReference>
<dbReference type="PATRIC" id="fig|471514.4.peg.2206"/>
<dbReference type="Proteomes" id="UP000050482">
    <property type="component" value="Unassembled WGS sequence"/>
</dbReference>
<dbReference type="STRING" id="471514.AN477_14190"/>
<protein>
    <recommendedName>
        <fullName evidence="3">DUF1641 domain-containing protein</fullName>
    </recommendedName>
</protein>
<sequence>MAAPIQKVIRQEPVKNPLESGSPSASEELQLLVEELHQSGVLEAARSMLGAKDSIAKILVEQLLRKDVLTLINNLMAAGTVLTKLDPAQLERLTEGLSAGVTEAHQTIEANQSISIMGLLKTLQDPDVNRALQFAIGFLRGLGKTI</sequence>
<dbReference type="PANTHER" id="PTHR38433:SF1">
    <property type="entry name" value="DUF1641 DOMAIN-CONTAINING PROTEIN"/>
    <property type="match status" value="1"/>
</dbReference>
<keyword evidence="2" id="KW-1185">Reference proteome</keyword>
<comment type="caution">
    <text evidence="1">The sequence shown here is derived from an EMBL/GenBank/DDBJ whole genome shotgun (WGS) entry which is preliminary data.</text>
</comment>
<gene>
    <name evidence="1" type="ORF">AN477_14190</name>
</gene>
<dbReference type="Pfam" id="PF07849">
    <property type="entry name" value="DUF1641"/>
    <property type="match status" value="1"/>
</dbReference>
<evidence type="ECO:0000313" key="2">
    <source>
        <dbReference type="Proteomes" id="UP000050482"/>
    </source>
</evidence>
<dbReference type="AlphaFoldDB" id="A0A0P9CC05"/>
<proteinExistence type="predicted"/>
<dbReference type="InterPro" id="IPR012440">
    <property type="entry name" value="DUF1641"/>
</dbReference>
<dbReference type="EMBL" id="LJCO01000058">
    <property type="protein sequence ID" value="KPV43082.1"/>
    <property type="molecule type" value="Genomic_DNA"/>
</dbReference>
<organism evidence="1 2">
    <name type="scientific">Alicyclobacillus ferrooxydans</name>
    <dbReference type="NCBI Taxonomy" id="471514"/>
    <lineage>
        <taxon>Bacteria</taxon>
        <taxon>Bacillati</taxon>
        <taxon>Bacillota</taxon>
        <taxon>Bacilli</taxon>
        <taxon>Bacillales</taxon>
        <taxon>Alicyclobacillaceae</taxon>
        <taxon>Alicyclobacillus</taxon>
    </lineage>
</organism>
<accession>A0A0P9CC05</accession>
<evidence type="ECO:0008006" key="3">
    <source>
        <dbReference type="Google" id="ProtNLM"/>
    </source>
</evidence>